<dbReference type="RefSeq" id="XP_012654608.1">
    <property type="nucleotide sequence ID" value="XM_012799154.1"/>
</dbReference>
<dbReference type="AlphaFoldDB" id="W7XI01"/>
<reference evidence="2" key="1">
    <citation type="journal article" date="2006" name="PLoS Biol.">
        <title>Macronuclear genome sequence of the ciliate Tetrahymena thermophila, a model eukaryote.</title>
        <authorList>
            <person name="Eisen J.A."/>
            <person name="Coyne R.S."/>
            <person name="Wu M."/>
            <person name="Wu D."/>
            <person name="Thiagarajan M."/>
            <person name="Wortman J.R."/>
            <person name="Badger J.H."/>
            <person name="Ren Q."/>
            <person name="Amedeo P."/>
            <person name="Jones K.M."/>
            <person name="Tallon L.J."/>
            <person name="Delcher A.L."/>
            <person name="Salzberg S.L."/>
            <person name="Silva J.C."/>
            <person name="Haas B.J."/>
            <person name="Majoros W.H."/>
            <person name="Farzad M."/>
            <person name="Carlton J.M."/>
            <person name="Smith R.K. Jr."/>
            <person name="Garg J."/>
            <person name="Pearlman R.E."/>
            <person name="Karrer K.M."/>
            <person name="Sun L."/>
            <person name="Manning G."/>
            <person name="Elde N.C."/>
            <person name="Turkewitz A.P."/>
            <person name="Asai D.J."/>
            <person name="Wilkes D.E."/>
            <person name="Wang Y."/>
            <person name="Cai H."/>
            <person name="Collins K."/>
            <person name="Stewart B.A."/>
            <person name="Lee S.R."/>
            <person name="Wilamowska K."/>
            <person name="Weinberg Z."/>
            <person name="Ruzzo W.L."/>
            <person name="Wloga D."/>
            <person name="Gaertig J."/>
            <person name="Frankel J."/>
            <person name="Tsao C.-C."/>
            <person name="Gorovsky M.A."/>
            <person name="Keeling P.J."/>
            <person name="Waller R.F."/>
            <person name="Patron N.J."/>
            <person name="Cherry J.M."/>
            <person name="Stover N.A."/>
            <person name="Krieger C.J."/>
            <person name="del Toro C."/>
            <person name="Ryder H.F."/>
            <person name="Williamson S.C."/>
            <person name="Barbeau R.A."/>
            <person name="Hamilton E.P."/>
            <person name="Orias E."/>
        </authorList>
    </citation>
    <scope>NUCLEOTIDE SEQUENCE [LARGE SCALE GENOMIC DNA]</scope>
    <source>
        <strain evidence="2">SB210</strain>
    </source>
</reference>
<name>W7XI01_TETTS</name>
<gene>
    <name evidence="1" type="ORF">TTHERM_001277491</name>
</gene>
<organism evidence="1 2">
    <name type="scientific">Tetrahymena thermophila (strain SB210)</name>
    <dbReference type="NCBI Taxonomy" id="312017"/>
    <lineage>
        <taxon>Eukaryota</taxon>
        <taxon>Sar</taxon>
        <taxon>Alveolata</taxon>
        <taxon>Ciliophora</taxon>
        <taxon>Intramacronucleata</taxon>
        <taxon>Oligohymenophorea</taxon>
        <taxon>Hymenostomatida</taxon>
        <taxon>Tetrahymenina</taxon>
        <taxon>Tetrahymenidae</taxon>
        <taxon>Tetrahymena</taxon>
    </lineage>
</organism>
<dbReference type="EMBL" id="GG662561">
    <property type="protein sequence ID" value="EWS72854.1"/>
    <property type="molecule type" value="Genomic_DNA"/>
</dbReference>
<dbReference type="Proteomes" id="UP000009168">
    <property type="component" value="Unassembled WGS sequence"/>
</dbReference>
<evidence type="ECO:0000313" key="2">
    <source>
        <dbReference type="Proteomes" id="UP000009168"/>
    </source>
</evidence>
<accession>W7XI01</accession>
<protein>
    <submittedName>
        <fullName evidence="1">Uncharacterized protein</fullName>
    </submittedName>
</protein>
<sequence length="214" mass="26532">MAFQFTRYKSRYKIKQKLRIKQLQIKSLKLKKQMINSLALQILTIKILKKTFKLQIIFKLYDQEKKYKQKQQNQQLNIMQFRQNKCIFYQINNQILNKSKDRKNKIITRQIQNNSNQKKYFCFKKFILFQIYNYKSKRLFSIQLIFIILLFKLCKINENYRLRKQIQVIITQGNQLIYYIFNKYQNVNNNQNLQEYIQKNNQSQHFTYFSKLKL</sequence>
<dbReference type="GeneID" id="24442072"/>
<keyword evidence="2" id="KW-1185">Reference proteome</keyword>
<evidence type="ECO:0000313" key="1">
    <source>
        <dbReference type="EMBL" id="EWS72854.1"/>
    </source>
</evidence>
<dbReference type="InParanoid" id="W7XI01"/>
<proteinExistence type="predicted"/>
<dbReference type="KEGG" id="tet:TTHERM_001277491"/>